<dbReference type="InterPro" id="IPR006935">
    <property type="entry name" value="Helicase/UvrB_N"/>
</dbReference>
<protein>
    <recommendedName>
        <fullName evidence="9">ATP-dependent DNA helicase</fullName>
        <ecNumber evidence="9">3.6.4.12</ecNumber>
    </recommendedName>
</protein>
<dbReference type="EC" id="3.6.4.12" evidence="9"/>
<evidence type="ECO:0000313" key="12">
    <source>
        <dbReference type="EMBL" id="QSL64128.1"/>
    </source>
</evidence>
<evidence type="ECO:0000256" key="9">
    <source>
        <dbReference type="RuleBase" id="RU367027"/>
    </source>
</evidence>
<dbReference type="InterPro" id="IPR014001">
    <property type="entry name" value="Helicase_ATP-bd"/>
</dbReference>
<dbReference type="InterPro" id="IPR001650">
    <property type="entry name" value="Helicase_C-like"/>
</dbReference>
<comment type="similarity">
    <text evidence="2 9">Belongs to the DEAD box helicase family. DEAH subfamily. FANCM sub-subfamily.</text>
</comment>
<keyword evidence="4" id="KW-0378">Hydrolase</keyword>
<keyword evidence="13" id="KW-1185">Reference proteome</keyword>
<dbReference type="GO" id="GO:0009378">
    <property type="term" value="F:four-way junction helicase activity"/>
    <property type="evidence" value="ECO:0007669"/>
    <property type="project" value="TreeGrafter"/>
</dbReference>
<dbReference type="CDD" id="cd18801">
    <property type="entry name" value="SF2_C_FANCM_Hef"/>
    <property type="match status" value="1"/>
</dbReference>
<evidence type="ECO:0000256" key="5">
    <source>
        <dbReference type="ARBA" id="ARBA00022806"/>
    </source>
</evidence>
<proteinExistence type="inferred from homology"/>
<dbReference type="EMBL" id="CP054532">
    <property type="protein sequence ID" value="QSL64128.1"/>
    <property type="molecule type" value="Genomic_DNA"/>
</dbReference>
<dbReference type="PROSITE" id="PS51192">
    <property type="entry name" value="HELICASE_ATP_BIND_1"/>
    <property type="match status" value="1"/>
</dbReference>
<feature type="domain" description="Helicase C-terminal" evidence="11">
    <location>
        <begin position="423"/>
        <end position="592"/>
    </location>
</feature>
<dbReference type="GO" id="GO:0016787">
    <property type="term" value="F:hydrolase activity"/>
    <property type="evidence" value="ECO:0007669"/>
    <property type="project" value="UniProtKB-KW"/>
</dbReference>
<dbReference type="CDD" id="cd18033">
    <property type="entry name" value="DEXDc_FANCM"/>
    <property type="match status" value="1"/>
</dbReference>
<reference evidence="12" key="1">
    <citation type="submission" date="2020-06" db="EMBL/GenBank/DDBJ databases">
        <title>Genomes of multiple members of Pneumocystis genus reveal paths to human pathogen Pneumocystis jirovecii.</title>
        <authorList>
            <person name="Cisse O.H."/>
            <person name="Ma L."/>
            <person name="Dekker J."/>
            <person name="Khil P."/>
            <person name="Jo J."/>
            <person name="Brenchley J."/>
            <person name="Blair R."/>
            <person name="Pahar B."/>
            <person name="Chabe M."/>
            <person name="Van Rompay K.A."/>
            <person name="Keesler R."/>
            <person name="Sukura A."/>
            <person name="Hirsch V."/>
            <person name="Kutty G."/>
            <person name="Liu Y."/>
            <person name="Peng L."/>
            <person name="Chen J."/>
            <person name="Song J."/>
            <person name="Weissenbacher-Lang C."/>
            <person name="Xu J."/>
            <person name="Upham N.S."/>
            <person name="Stajich J.E."/>
            <person name="Cuomo C.A."/>
            <person name="Cushion M.T."/>
            <person name="Kovacs J.A."/>
        </authorList>
    </citation>
    <scope>NUCLEOTIDE SEQUENCE</scope>
    <source>
        <strain evidence="12">2A</strain>
    </source>
</reference>
<dbReference type="PANTHER" id="PTHR14025">
    <property type="entry name" value="FANCONI ANEMIA GROUP M FANCM FAMILY MEMBER"/>
    <property type="match status" value="1"/>
</dbReference>
<dbReference type="Proteomes" id="UP000663699">
    <property type="component" value="Chromosome 1"/>
</dbReference>
<evidence type="ECO:0000256" key="6">
    <source>
        <dbReference type="ARBA" id="ARBA00022840"/>
    </source>
</evidence>
<dbReference type="Pfam" id="PF04851">
    <property type="entry name" value="ResIII"/>
    <property type="match status" value="1"/>
</dbReference>
<dbReference type="GO" id="GO:0005634">
    <property type="term" value="C:nucleus"/>
    <property type="evidence" value="ECO:0007669"/>
    <property type="project" value="UniProtKB-SubCell"/>
</dbReference>
<evidence type="ECO:0000259" key="11">
    <source>
        <dbReference type="PROSITE" id="PS51194"/>
    </source>
</evidence>
<dbReference type="OrthoDB" id="164902at2759"/>
<dbReference type="CDD" id="cd12091">
    <property type="entry name" value="FANCM_ID"/>
    <property type="match status" value="1"/>
</dbReference>
<dbReference type="GO" id="GO:0045003">
    <property type="term" value="P:double-strand break repair via synthesis-dependent strand annealing"/>
    <property type="evidence" value="ECO:0007669"/>
    <property type="project" value="TreeGrafter"/>
</dbReference>
<dbReference type="Gene3D" id="3.40.50.300">
    <property type="entry name" value="P-loop containing nucleotide triphosphate hydrolases"/>
    <property type="match status" value="2"/>
</dbReference>
<dbReference type="GO" id="GO:0000400">
    <property type="term" value="F:four-way junction DNA binding"/>
    <property type="evidence" value="ECO:0007669"/>
    <property type="project" value="TreeGrafter"/>
</dbReference>
<keyword evidence="5" id="KW-0347">Helicase</keyword>
<keyword evidence="3" id="KW-0547">Nucleotide-binding</keyword>
<dbReference type="Pfam" id="PF00271">
    <property type="entry name" value="Helicase_C"/>
    <property type="match status" value="1"/>
</dbReference>
<evidence type="ECO:0000259" key="10">
    <source>
        <dbReference type="PROSITE" id="PS51192"/>
    </source>
</evidence>
<comment type="function">
    <text evidence="9">ATP-dependent DNA helicase involved in DNA damage repair by homologous recombination and in genome maintenance. Capable of unwinding D-loops. Plays a role in limiting crossover recombinants during mitotic DNA double-strand break (DSB) repair. Component of a FANCM-MHF complex which promotes gene conversion at blocked replication forks, probably by reversal of the stalled fork.</text>
</comment>
<dbReference type="PROSITE" id="PS51194">
    <property type="entry name" value="HELICASE_CTER"/>
    <property type="match status" value="1"/>
</dbReference>
<dbReference type="InterPro" id="IPR027417">
    <property type="entry name" value="P-loop_NTPase"/>
</dbReference>
<name>A0A899FYB2_9ASCO</name>
<dbReference type="GO" id="GO:0043138">
    <property type="term" value="F:3'-5' DNA helicase activity"/>
    <property type="evidence" value="ECO:0007669"/>
    <property type="project" value="InterPro"/>
</dbReference>
<comment type="subcellular location">
    <subcellularLocation>
        <location evidence="1 9">Nucleus</location>
    </subcellularLocation>
</comment>
<evidence type="ECO:0000256" key="4">
    <source>
        <dbReference type="ARBA" id="ARBA00022801"/>
    </source>
</evidence>
<dbReference type="GO" id="GO:0005524">
    <property type="term" value="F:ATP binding"/>
    <property type="evidence" value="ECO:0007669"/>
    <property type="project" value="UniProtKB-UniRule"/>
</dbReference>
<evidence type="ECO:0000313" key="13">
    <source>
        <dbReference type="Proteomes" id="UP000663699"/>
    </source>
</evidence>
<comment type="subunit">
    <text evidence="9">Interacts with the MHF histone-fold complex to form the FANCM-MHF complex.</text>
</comment>
<sequence>MSETSDYEISDEECLGFILETAEAAFNEEERKANGINQQNKEVVKKRENPNLQEEFIQTTLFGKVIPKKAKDPLIETIEEEPTHHEIDRDSIKTWIYPTNMKERDYQFNIVQKAFYQNILVSLPTGLGKTFIAAVVMLNYYRWFPKSKIIFVAPTKPLVSQQFQACYNICGIPPEDTIELSGNVKQAIRSFAWKEKRVFFMTPQALQNDLETKICNKKSIVCLVIDEAHRALGNYAYCNVVRTDIDSVQEVIDSLYIAHIEMRTEDSIDIQKYLHNRTLETILVPLSQELITVRDLYGNIIKPFLQQLNSINAYHVHDPGELTTFSLIQARKSFMKNPIMINAPSNKKGEFFALFSFLSSLAYPMSLLICHGLNPFYKKIKELVEGPTLKKHKKCLESDEKFRQIISLIESLRSMPTYIGHPKLEKLRSLVLNHFVNANDRNEETQAMIFVEYRSSAEDIKKVLEEHYPLIKAQLFLGQSSSKLSSGMTQKEQISIIEKFKAKDYNTLIATSVGEEGLDIGEVDLIICYDSSSSSTRLLQRMGRTGRKRQGHIYILLTSGREERNYFRAKDSYKEIQRAIAHGNVLKLHEKMSPRIIPKFENPKCLKQELIIDKSIISSDISNEFIKKYNLKYQSKHQKKNTVFTSKNQFITASTLHKKMTKDDKESNKTVNTVSSDDFIEHSNSKQKEYFDHDIKTIENRPLLAKDITLFPVSAQKDKLNSVCYVSHSKLCQRLIQTMQKINFIKTCKTVLNNFVNNNQINSFKFRNILAKRTTNYRLLGKNINQSQYLKLNDLSKQESLKNNGLKEIQKEHLVTNNSLISNYKAEPTYSNKFKRCKIIIDSDEKDDFDLPDISNEHFSTNTNNSVLYDNIGEDRFPEISEEDLIRFHENHFNSESLEIFNPFLEKDEKNIFNNANSLGFQTYADGNIRTLDEEDIAYFKWSESFKSKAQHTTYFVSNKNKTESFENEETKEELKAYLPSYSKLIRNDDELFLRYGEKYELIKKAEDALDTYYYELSRKNTNHETDENKIKVNYWPATPIRI</sequence>
<dbReference type="InterPro" id="IPR039686">
    <property type="entry name" value="FANCM/Mph1-like_ID"/>
</dbReference>
<dbReference type="SMART" id="SM00490">
    <property type="entry name" value="HELICc"/>
    <property type="match status" value="1"/>
</dbReference>
<accession>A0A899FYB2</accession>
<dbReference type="GO" id="GO:0036297">
    <property type="term" value="P:interstrand cross-link repair"/>
    <property type="evidence" value="ECO:0007669"/>
    <property type="project" value="TreeGrafter"/>
</dbReference>
<keyword evidence="7" id="KW-0539">Nucleus</keyword>
<organism evidence="12 13">
    <name type="scientific">Pneumocystis wakefieldiae</name>
    <dbReference type="NCBI Taxonomy" id="38082"/>
    <lineage>
        <taxon>Eukaryota</taxon>
        <taxon>Fungi</taxon>
        <taxon>Dikarya</taxon>
        <taxon>Ascomycota</taxon>
        <taxon>Taphrinomycotina</taxon>
        <taxon>Pneumocystomycetes</taxon>
        <taxon>Pneumocystaceae</taxon>
        <taxon>Pneumocystis</taxon>
    </lineage>
</organism>
<dbReference type="AlphaFoldDB" id="A0A899FYB2"/>
<gene>
    <name evidence="12" type="ORF">MERGE_000283</name>
</gene>
<evidence type="ECO:0000256" key="7">
    <source>
        <dbReference type="ARBA" id="ARBA00023242"/>
    </source>
</evidence>
<evidence type="ECO:0000256" key="3">
    <source>
        <dbReference type="ARBA" id="ARBA00022741"/>
    </source>
</evidence>
<dbReference type="SUPFAM" id="SSF52540">
    <property type="entry name" value="P-loop containing nucleoside triphosphate hydrolases"/>
    <property type="match status" value="2"/>
</dbReference>
<keyword evidence="6" id="KW-0067">ATP-binding</keyword>
<evidence type="ECO:0000256" key="8">
    <source>
        <dbReference type="ARBA" id="ARBA00047995"/>
    </source>
</evidence>
<evidence type="ECO:0000256" key="2">
    <source>
        <dbReference type="ARBA" id="ARBA00009889"/>
    </source>
</evidence>
<feature type="domain" description="Helicase ATP-binding" evidence="10">
    <location>
        <begin position="110"/>
        <end position="234"/>
    </location>
</feature>
<comment type="catalytic activity">
    <reaction evidence="8 9">
        <text>ATP + H2O = ADP + phosphate + H(+)</text>
        <dbReference type="Rhea" id="RHEA:13065"/>
        <dbReference type="ChEBI" id="CHEBI:15377"/>
        <dbReference type="ChEBI" id="CHEBI:15378"/>
        <dbReference type="ChEBI" id="CHEBI:30616"/>
        <dbReference type="ChEBI" id="CHEBI:43474"/>
        <dbReference type="ChEBI" id="CHEBI:456216"/>
        <dbReference type="EC" id="3.6.4.12"/>
    </reaction>
</comment>
<evidence type="ECO:0000256" key="1">
    <source>
        <dbReference type="ARBA" id="ARBA00004123"/>
    </source>
</evidence>
<dbReference type="SMART" id="SM00487">
    <property type="entry name" value="DEXDc"/>
    <property type="match status" value="1"/>
</dbReference>
<dbReference type="InterPro" id="IPR044749">
    <property type="entry name" value="FANCM_DEXDc"/>
</dbReference>
<dbReference type="PANTHER" id="PTHR14025:SF20">
    <property type="entry name" value="FANCONI ANEMIA GROUP M PROTEIN"/>
    <property type="match status" value="1"/>
</dbReference>